<evidence type="ECO:0000313" key="6">
    <source>
        <dbReference type="Proteomes" id="UP001174136"/>
    </source>
</evidence>
<feature type="signal peptide" evidence="3">
    <location>
        <begin position="1"/>
        <end position="27"/>
    </location>
</feature>
<dbReference type="AlphaFoldDB" id="A0AA47PC29"/>
<dbReference type="Gene3D" id="3.10.100.10">
    <property type="entry name" value="Mannose-Binding Protein A, subunit A"/>
    <property type="match status" value="2"/>
</dbReference>
<protein>
    <submittedName>
        <fullName evidence="5">C-type lectin domain family 6 member A</fullName>
    </submittedName>
</protein>
<evidence type="ECO:0000256" key="3">
    <source>
        <dbReference type="SAM" id="SignalP"/>
    </source>
</evidence>
<dbReference type="InterPro" id="IPR050111">
    <property type="entry name" value="C-type_lectin/snaclec_domain"/>
</dbReference>
<evidence type="ECO:0000256" key="1">
    <source>
        <dbReference type="SAM" id="Coils"/>
    </source>
</evidence>
<dbReference type="Proteomes" id="UP001174136">
    <property type="component" value="Unassembled WGS sequence"/>
</dbReference>
<dbReference type="SUPFAM" id="SSF56436">
    <property type="entry name" value="C-type lectin-like"/>
    <property type="match status" value="2"/>
</dbReference>
<keyword evidence="3" id="KW-0732">Signal</keyword>
<keyword evidence="2" id="KW-0472">Membrane</keyword>
<feature type="chain" id="PRO_5041253829" evidence="3">
    <location>
        <begin position="28"/>
        <end position="638"/>
    </location>
</feature>
<evidence type="ECO:0000313" key="5">
    <source>
        <dbReference type="EMBL" id="KAK0154998.1"/>
    </source>
</evidence>
<keyword evidence="2" id="KW-1133">Transmembrane helix</keyword>
<dbReference type="SMART" id="SM00034">
    <property type="entry name" value="CLECT"/>
    <property type="match status" value="2"/>
</dbReference>
<feature type="coiled-coil region" evidence="1">
    <location>
        <begin position="59"/>
        <end position="90"/>
    </location>
</feature>
<evidence type="ECO:0000259" key="4">
    <source>
        <dbReference type="PROSITE" id="PS50041"/>
    </source>
</evidence>
<feature type="coiled-coil region" evidence="1">
    <location>
        <begin position="439"/>
        <end position="470"/>
    </location>
</feature>
<name>A0AA47PC29_MERPO</name>
<dbReference type="Pfam" id="PF00059">
    <property type="entry name" value="Lectin_C"/>
    <property type="match status" value="2"/>
</dbReference>
<organism evidence="5 6">
    <name type="scientific">Merluccius polli</name>
    <name type="common">Benguela hake</name>
    <name type="synonym">Merluccius cadenati</name>
    <dbReference type="NCBI Taxonomy" id="89951"/>
    <lineage>
        <taxon>Eukaryota</taxon>
        <taxon>Metazoa</taxon>
        <taxon>Chordata</taxon>
        <taxon>Craniata</taxon>
        <taxon>Vertebrata</taxon>
        <taxon>Euteleostomi</taxon>
        <taxon>Actinopterygii</taxon>
        <taxon>Neopterygii</taxon>
        <taxon>Teleostei</taxon>
        <taxon>Neoteleostei</taxon>
        <taxon>Acanthomorphata</taxon>
        <taxon>Zeiogadaria</taxon>
        <taxon>Gadariae</taxon>
        <taxon>Gadiformes</taxon>
        <taxon>Gadoidei</taxon>
        <taxon>Merlucciidae</taxon>
        <taxon>Merluccius</taxon>
    </lineage>
</organism>
<dbReference type="InterPro" id="IPR016186">
    <property type="entry name" value="C-type_lectin-like/link_sf"/>
</dbReference>
<evidence type="ECO:0000256" key="2">
    <source>
        <dbReference type="SAM" id="Phobius"/>
    </source>
</evidence>
<feature type="transmembrane region" description="Helical" evidence="2">
    <location>
        <begin position="376"/>
        <end position="401"/>
    </location>
</feature>
<sequence length="638" mass="73816">MAEHWFDARSWLLLLSFTVFLSELQHSKFNQSALLAYKDHLGEVVGNLTSADENLVMSHSNLSRSCDILQNETQELRTELEAKIKEASRLKLTCAQSPIDAYCHTEPCEDGWIHNRFSCYVIFDHENKLERKTWSEARDACRRRNADLVVINDEEEQALLYDNSYGSTDASEGYWLGLSKPAGTGKWSWVDGTEILDRSERYRVQFPLCTNMEKRTEETLWLEYCVLQGEKTMDLVYRVDMGARVQRRLRLYGVNSKLLLLFFQMILESVIRYSMQTWYGNLSVQLKSKLGRLISTAFKIVGYQEKCYLQSLYEKSVLREAHKILDDPTHILNQELEFLPSGRRLRMPNCRLKRYKNSFIPAAIKMLNKQKHTFKCVVICLGILCVILAAMLITRTLYVFLSELQHSKFNQSALLAYKDHLGEVVGNLTSADENLVMSHSNLSRSCDILQNETQELRTELEAKIKEASRLKLTCAQSPIDAYCHTEYKSSVCRPCEDGWIHNRSSCYVIFDHENKLERKTWSEARDACRRRNADLVVINDEEEQALLYDNSYGSTDASEGYWLGLSKPAGTGKWSWVDGTEVTLRYWTGVNGTGSNSLCALIWKNEQKKPFGWSTVYCKEKRRWMCEKKIFSYQVGKK</sequence>
<feature type="domain" description="C-type lectin" evidence="4">
    <location>
        <begin position="502"/>
        <end position="627"/>
    </location>
</feature>
<gene>
    <name evidence="5" type="primary">Clec6a</name>
    <name evidence="5" type="ORF">N1851_002674</name>
</gene>
<reference evidence="5" key="1">
    <citation type="journal article" date="2023" name="Front. Mar. Sci.">
        <title>A new Merluccius polli reference genome to investigate the effects of global change in West African waters.</title>
        <authorList>
            <person name="Mateo J.L."/>
            <person name="Blanco-Fernandez C."/>
            <person name="Garcia-Vazquez E."/>
            <person name="Machado-Schiaffino G."/>
        </authorList>
    </citation>
    <scope>NUCLEOTIDE SEQUENCE</scope>
    <source>
        <strain evidence="5">C29</strain>
        <tissue evidence="5">Fin</tissue>
    </source>
</reference>
<keyword evidence="6" id="KW-1185">Reference proteome</keyword>
<dbReference type="PROSITE" id="PS50041">
    <property type="entry name" value="C_TYPE_LECTIN_2"/>
    <property type="match status" value="2"/>
</dbReference>
<feature type="domain" description="C-type lectin" evidence="4">
    <location>
        <begin position="115"/>
        <end position="221"/>
    </location>
</feature>
<keyword evidence="1" id="KW-0175">Coiled coil</keyword>
<dbReference type="InterPro" id="IPR016187">
    <property type="entry name" value="CTDL_fold"/>
</dbReference>
<keyword evidence="2" id="KW-0812">Transmembrane</keyword>
<dbReference type="EMBL" id="JAOPHQ010000311">
    <property type="protein sequence ID" value="KAK0154998.1"/>
    <property type="molecule type" value="Genomic_DNA"/>
</dbReference>
<accession>A0AA47PC29</accession>
<dbReference type="InterPro" id="IPR001304">
    <property type="entry name" value="C-type_lectin-like"/>
</dbReference>
<dbReference type="PANTHER" id="PTHR22803">
    <property type="entry name" value="MANNOSE, PHOSPHOLIPASE, LECTIN RECEPTOR RELATED"/>
    <property type="match status" value="1"/>
</dbReference>
<proteinExistence type="predicted"/>
<comment type="caution">
    <text evidence="5">The sequence shown here is derived from an EMBL/GenBank/DDBJ whole genome shotgun (WGS) entry which is preliminary data.</text>
</comment>